<dbReference type="EMBL" id="DQ491002">
    <property type="protein sequence ID" value="ABT14796.1"/>
    <property type="molecule type" value="Genomic_DNA"/>
</dbReference>
<accession>A7IWS2</accession>
<evidence type="ECO:0000313" key="3">
    <source>
        <dbReference type="Proteomes" id="UP000202419"/>
    </source>
</evidence>
<keyword evidence="3" id="KW-1185">Reference proteome</keyword>
<dbReference type="GeneID" id="5659514"/>
<proteinExistence type="predicted"/>
<protein>
    <submittedName>
        <fullName evidence="2">Uncharacterized protein B397L</fullName>
    </submittedName>
</protein>
<gene>
    <name evidence="2" type="primary">B397L</name>
    <name evidence="2" type="ORF">NY2A_B397L</name>
</gene>
<feature type="compositionally biased region" description="Acidic residues" evidence="1">
    <location>
        <begin position="454"/>
        <end position="473"/>
    </location>
</feature>
<reference evidence="2 3" key="1">
    <citation type="journal article" date="2007" name="Virology">
        <title>Sequence and annotation of the 369-kb NY-2A and the 345-kb AR158 viruses that infect Chlorella NC64A.</title>
        <authorList>
            <person name="Fitzgerald L.A."/>
            <person name="Graves M.V."/>
            <person name="Li X."/>
            <person name="Feldblyum T."/>
            <person name="Nierman W.C."/>
            <person name="Van Etten J.L."/>
        </authorList>
    </citation>
    <scope>NUCLEOTIDE SEQUENCE [LARGE SCALE GENOMIC DNA]</scope>
    <source>
        <strain evidence="2 3">NY-2A</strain>
    </source>
</reference>
<dbReference type="OrthoDB" id="33970at10239"/>
<name>A7IWS2_PBCVN</name>
<feature type="region of interest" description="Disordered" evidence="1">
    <location>
        <begin position="453"/>
        <end position="473"/>
    </location>
</feature>
<evidence type="ECO:0000313" key="2">
    <source>
        <dbReference type="EMBL" id="ABT14796.1"/>
    </source>
</evidence>
<sequence length="473" mass="56138">MNTLTADTIEVISKFLTPRDVANVSMVNIDMNSMSKNVVEEKRLENFGSKVEHAFRIVNDARMFVNDEIADHAWQAEEYFVRCEIMDNTLEKFLKYVDPIWKIPEAYDQMYPSYDDFDPHMMIESTIEPFTFQILITAGICGMSQKPFYNWLGVNIKTLSVFTDEYLIEWCQENKQQTTTIFYPHDNSTRQHKHDIKDALMRFDIMEMTPKVWNDDSDSDDSDDWPEEDIWPYPIRYLLRKVSSVDEMIRKEDPNYRYFLKIQEIVRKIFIDIPSHPIDKIIYAADRAISVHLNRYQSFARSSEEGWIHAREYPIWLDHDFDEFRMNVVDAAKNILHDWTFENKDEFSTYDYFFTKNINGCNLKVTMFHAHDVFCGFGWHISGEKFRINLDILKRRYKLHIYTSEEVSPDTRDQIRIARKLLEESGFTESQLFLSRHYDDICGCNPIFGVSYSDSDDDSYDSDDYDSDESDNE</sequence>
<dbReference type="KEGG" id="vg:5659514"/>
<dbReference type="Proteomes" id="UP000202419">
    <property type="component" value="Segment"/>
</dbReference>
<evidence type="ECO:0000256" key="1">
    <source>
        <dbReference type="SAM" id="MobiDB-lite"/>
    </source>
</evidence>
<organism evidence="2 3">
    <name type="scientific">Paramecium bursaria Chlorella virus NY2A</name>
    <name type="common">PBCV-NY2A</name>
    <dbReference type="NCBI Taxonomy" id="46021"/>
    <lineage>
        <taxon>Viruses</taxon>
        <taxon>Varidnaviria</taxon>
        <taxon>Bamfordvirae</taxon>
        <taxon>Nucleocytoviricota</taxon>
        <taxon>Megaviricetes</taxon>
        <taxon>Algavirales</taxon>
        <taxon>Phycodnaviridae</taxon>
        <taxon>Chlorovirus</taxon>
        <taxon>Chlorovirus americanus</taxon>
    </lineage>
</organism>
<organismHost>
    <name type="scientific">Chlorella</name>
    <dbReference type="NCBI Taxonomy" id="3071"/>
</organismHost>
<dbReference type="RefSeq" id="YP_001497593.1">
    <property type="nucleotide sequence ID" value="NC_009898.1"/>
</dbReference>